<protein>
    <submittedName>
        <fullName evidence="1">Uncharacterized protein</fullName>
    </submittedName>
</protein>
<reference evidence="1" key="1">
    <citation type="submission" date="2019-08" db="EMBL/GenBank/DDBJ databases">
        <authorList>
            <person name="Kucharzyk K."/>
            <person name="Murdoch R.W."/>
            <person name="Higgins S."/>
            <person name="Loffler F."/>
        </authorList>
    </citation>
    <scope>NUCLEOTIDE SEQUENCE</scope>
</reference>
<sequence>MILSNDTYFDNNLSVLDCSLRQSPYCINIDELCFGMSEYGKINSIVPSKYWTENPINPISLCDSYIMNGFVYNNAVIADGASCELSANGYYLKLSPNKDGKLFKSIMTNVSKLGELRNNSSVWLFDQSLLSNETVNIYLKVTASSAGTLTISTDTQSFYYNIDKNSEWIYGVYNVSGDGMKFSISSDTDAIKVLTYSFEK</sequence>
<name>A0A645CQI2_9ZZZZ</name>
<dbReference type="AlphaFoldDB" id="A0A645CQI2"/>
<organism evidence="1">
    <name type="scientific">bioreactor metagenome</name>
    <dbReference type="NCBI Taxonomy" id="1076179"/>
    <lineage>
        <taxon>unclassified sequences</taxon>
        <taxon>metagenomes</taxon>
        <taxon>ecological metagenomes</taxon>
    </lineage>
</organism>
<accession>A0A645CQI2</accession>
<gene>
    <name evidence="1" type="ORF">SDC9_126200</name>
</gene>
<evidence type="ECO:0000313" key="1">
    <source>
        <dbReference type="EMBL" id="MPM79167.1"/>
    </source>
</evidence>
<dbReference type="EMBL" id="VSSQ01029161">
    <property type="protein sequence ID" value="MPM79167.1"/>
    <property type="molecule type" value="Genomic_DNA"/>
</dbReference>
<proteinExistence type="predicted"/>
<comment type="caution">
    <text evidence="1">The sequence shown here is derived from an EMBL/GenBank/DDBJ whole genome shotgun (WGS) entry which is preliminary data.</text>
</comment>